<evidence type="ECO:0000313" key="16">
    <source>
        <dbReference type="Proteomes" id="UP000231843"/>
    </source>
</evidence>
<comment type="caution">
    <text evidence="15">The sequence shown here is derived from an EMBL/GenBank/DDBJ whole genome shotgun (WGS) entry which is preliminary data.</text>
</comment>
<dbReference type="SMART" id="SM00388">
    <property type="entry name" value="HisKA"/>
    <property type="match status" value="1"/>
</dbReference>
<dbReference type="SMART" id="SM00387">
    <property type="entry name" value="HATPase_c"/>
    <property type="match status" value="1"/>
</dbReference>
<dbReference type="EMBL" id="NPEA01000011">
    <property type="protein sequence ID" value="PJZ75572.1"/>
    <property type="molecule type" value="Genomic_DNA"/>
</dbReference>
<feature type="modified residue" description="4-aspartylphosphate" evidence="12">
    <location>
        <position position="55"/>
    </location>
</feature>
<keyword evidence="6" id="KW-0808">Transferase</keyword>
<reference evidence="15 16" key="1">
    <citation type="submission" date="2017-07" db="EMBL/GenBank/DDBJ databases">
        <title>Leptospira spp. isolated from tropical soils.</title>
        <authorList>
            <person name="Thibeaux R."/>
            <person name="Iraola G."/>
            <person name="Ferres I."/>
            <person name="Bierque E."/>
            <person name="Girault D."/>
            <person name="Soupe-Gilbert M.-E."/>
            <person name="Picardeau M."/>
            <person name="Goarant C."/>
        </authorList>
    </citation>
    <scope>NUCLEOTIDE SEQUENCE [LARGE SCALE GENOMIC DNA]</scope>
    <source>
        <strain evidence="15 16">ES4-C-A1</strain>
    </source>
</reference>
<dbReference type="EC" id="2.7.13.3" evidence="3"/>
<dbReference type="GO" id="GO:0030295">
    <property type="term" value="F:protein kinase activator activity"/>
    <property type="evidence" value="ECO:0007669"/>
    <property type="project" value="TreeGrafter"/>
</dbReference>
<evidence type="ECO:0000313" key="15">
    <source>
        <dbReference type="EMBL" id="PJZ75572.1"/>
    </source>
</evidence>
<dbReference type="AlphaFoldDB" id="A0A2M9ZU01"/>
<dbReference type="RefSeq" id="WP_100769861.1">
    <property type="nucleotide sequence ID" value="NZ_NPEA01000011.1"/>
</dbReference>
<evidence type="ECO:0000256" key="3">
    <source>
        <dbReference type="ARBA" id="ARBA00012438"/>
    </source>
</evidence>
<dbReference type="PANTHER" id="PTHR42878">
    <property type="entry name" value="TWO-COMPONENT HISTIDINE KINASE"/>
    <property type="match status" value="1"/>
</dbReference>
<dbReference type="Pfam" id="PF00512">
    <property type="entry name" value="HisKA"/>
    <property type="match status" value="1"/>
</dbReference>
<accession>A0A2M9ZU01</accession>
<dbReference type="SMART" id="SM00448">
    <property type="entry name" value="REC"/>
    <property type="match status" value="1"/>
</dbReference>
<dbReference type="InterPro" id="IPR003594">
    <property type="entry name" value="HATPase_dom"/>
</dbReference>
<name>A0A2M9ZU01_9LEPT</name>
<keyword evidence="8 15" id="KW-0418">Kinase</keyword>
<evidence type="ECO:0000256" key="10">
    <source>
        <dbReference type="ARBA" id="ARBA00023012"/>
    </source>
</evidence>
<dbReference type="GO" id="GO:0005524">
    <property type="term" value="F:ATP binding"/>
    <property type="evidence" value="ECO:0007669"/>
    <property type="project" value="UniProtKB-KW"/>
</dbReference>
<dbReference type="SUPFAM" id="SSF52172">
    <property type="entry name" value="CheY-like"/>
    <property type="match status" value="1"/>
</dbReference>
<evidence type="ECO:0000256" key="7">
    <source>
        <dbReference type="ARBA" id="ARBA00022741"/>
    </source>
</evidence>
<dbReference type="Gene3D" id="3.40.50.2300">
    <property type="match status" value="1"/>
</dbReference>
<keyword evidence="9" id="KW-0067">ATP-binding</keyword>
<keyword evidence="16" id="KW-1185">Reference proteome</keyword>
<feature type="domain" description="Histidine kinase" evidence="13">
    <location>
        <begin position="159"/>
        <end position="373"/>
    </location>
</feature>
<dbReference type="InterPro" id="IPR001789">
    <property type="entry name" value="Sig_transdc_resp-reg_receiver"/>
</dbReference>
<keyword evidence="5 12" id="KW-0597">Phosphoprotein</keyword>
<evidence type="ECO:0000256" key="9">
    <source>
        <dbReference type="ARBA" id="ARBA00022840"/>
    </source>
</evidence>
<evidence type="ECO:0000256" key="12">
    <source>
        <dbReference type="PROSITE-ProRule" id="PRU00169"/>
    </source>
</evidence>
<dbReference type="FunFam" id="3.30.565.10:FF:000023">
    <property type="entry name" value="PAS domain-containing sensor histidine kinase"/>
    <property type="match status" value="1"/>
</dbReference>
<feature type="domain" description="Response regulatory" evidence="14">
    <location>
        <begin position="6"/>
        <end position="123"/>
    </location>
</feature>
<evidence type="ECO:0000256" key="2">
    <source>
        <dbReference type="ARBA" id="ARBA00004236"/>
    </source>
</evidence>
<gene>
    <name evidence="15" type="ORF">CH365_17635</name>
</gene>
<dbReference type="GO" id="GO:0007234">
    <property type="term" value="P:osmosensory signaling via phosphorelay pathway"/>
    <property type="evidence" value="ECO:0007669"/>
    <property type="project" value="TreeGrafter"/>
</dbReference>
<organism evidence="15 16">
    <name type="scientific">Leptospira neocaledonica</name>
    <dbReference type="NCBI Taxonomy" id="2023192"/>
    <lineage>
        <taxon>Bacteria</taxon>
        <taxon>Pseudomonadati</taxon>
        <taxon>Spirochaetota</taxon>
        <taxon>Spirochaetia</taxon>
        <taxon>Leptospirales</taxon>
        <taxon>Leptospiraceae</taxon>
        <taxon>Leptospira</taxon>
    </lineage>
</organism>
<sequence>MNTKPKILIVDDRPENLVALETVLKDLNVDLIRALSGNEALKATLHHDFALALLDIQMPEMDGYELASILREEEKTARLPFIFISAVYTDNLNVFKGYEKGAFSFITKPFEPQILRNKVKFFVDKHMQEISLHVLNEDLQKKNEELENANKELDAFCYSVSHDLRGPLRAIEGFAKILQEDYTKDLDDEAKRILGVIVGSTMKMDKLIDSLLLLSRMGKKEITKTIVNVSDLVQHTLYELQADARNGNHRIHVGELLPAMGDSELLTQVFVNLVSNAIKYSSKKEEPIIEIGCKGSEGENTYFVKDNGAGFNMKYQDRLFGVFQRLHDNRDFEGVGIGLAIVQRIIFRHGGKVWAEGEVGEGATFFFTLPQIQEV</sequence>
<evidence type="ECO:0000256" key="1">
    <source>
        <dbReference type="ARBA" id="ARBA00000085"/>
    </source>
</evidence>
<keyword evidence="11" id="KW-0472">Membrane</keyword>
<dbReference type="GO" id="GO:0000156">
    <property type="term" value="F:phosphorelay response regulator activity"/>
    <property type="evidence" value="ECO:0007669"/>
    <property type="project" value="TreeGrafter"/>
</dbReference>
<dbReference type="InterPro" id="IPR050351">
    <property type="entry name" value="BphY/WalK/GraS-like"/>
</dbReference>
<evidence type="ECO:0000256" key="8">
    <source>
        <dbReference type="ARBA" id="ARBA00022777"/>
    </source>
</evidence>
<protein>
    <recommendedName>
        <fullName evidence="3">histidine kinase</fullName>
        <ecNumber evidence="3">2.7.13.3</ecNumber>
    </recommendedName>
</protein>
<dbReference type="InterPro" id="IPR036890">
    <property type="entry name" value="HATPase_C_sf"/>
</dbReference>
<dbReference type="Proteomes" id="UP000231843">
    <property type="component" value="Unassembled WGS sequence"/>
</dbReference>
<dbReference type="GO" id="GO:0000155">
    <property type="term" value="F:phosphorelay sensor kinase activity"/>
    <property type="evidence" value="ECO:0007669"/>
    <property type="project" value="InterPro"/>
</dbReference>
<keyword evidence="7" id="KW-0547">Nucleotide-binding</keyword>
<evidence type="ECO:0000256" key="4">
    <source>
        <dbReference type="ARBA" id="ARBA00022475"/>
    </source>
</evidence>
<dbReference type="InterPro" id="IPR004358">
    <property type="entry name" value="Sig_transdc_His_kin-like_C"/>
</dbReference>
<dbReference type="Gene3D" id="3.30.565.10">
    <property type="entry name" value="Histidine kinase-like ATPase, C-terminal domain"/>
    <property type="match status" value="1"/>
</dbReference>
<dbReference type="Pfam" id="PF02518">
    <property type="entry name" value="HATPase_c"/>
    <property type="match status" value="1"/>
</dbReference>
<proteinExistence type="predicted"/>
<dbReference type="PANTHER" id="PTHR42878:SF15">
    <property type="entry name" value="BACTERIOPHYTOCHROME"/>
    <property type="match status" value="1"/>
</dbReference>
<dbReference type="Gene3D" id="1.10.287.130">
    <property type="match status" value="1"/>
</dbReference>
<dbReference type="InterPro" id="IPR005467">
    <property type="entry name" value="His_kinase_dom"/>
</dbReference>
<dbReference type="InterPro" id="IPR011006">
    <property type="entry name" value="CheY-like_superfamily"/>
</dbReference>
<evidence type="ECO:0000259" key="13">
    <source>
        <dbReference type="PROSITE" id="PS50109"/>
    </source>
</evidence>
<evidence type="ECO:0000256" key="11">
    <source>
        <dbReference type="ARBA" id="ARBA00023136"/>
    </source>
</evidence>
<evidence type="ECO:0000256" key="6">
    <source>
        <dbReference type="ARBA" id="ARBA00022679"/>
    </source>
</evidence>
<dbReference type="PROSITE" id="PS50109">
    <property type="entry name" value="HIS_KIN"/>
    <property type="match status" value="1"/>
</dbReference>
<dbReference type="SUPFAM" id="SSF55874">
    <property type="entry name" value="ATPase domain of HSP90 chaperone/DNA topoisomerase II/histidine kinase"/>
    <property type="match status" value="1"/>
</dbReference>
<dbReference type="OrthoDB" id="9813394at2"/>
<dbReference type="GO" id="GO:0005886">
    <property type="term" value="C:plasma membrane"/>
    <property type="evidence" value="ECO:0007669"/>
    <property type="project" value="UniProtKB-SubCell"/>
</dbReference>
<comment type="catalytic activity">
    <reaction evidence="1">
        <text>ATP + protein L-histidine = ADP + protein N-phospho-L-histidine.</text>
        <dbReference type="EC" id="2.7.13.3"/>
    </reaction>
</comment>
<dbReference type="PRINTS" id="PR00344">
    <property type="entry name" value="BCTRLSENSOR"/>
</dbReference>
<keyword evidence="10" id="KW-0902">Two-component regulatory system</keyword>
<dbReference type="PROSITE" id="PS50110">
    <property type="entry name" value="RESPONSE_REGULATORY"/>
    <property type="match status" value="1"/>
</dbReference>
<comment type="subcellular location">
    <subcellularLocation>
        <location evidence="2">Cell membrane</location>
    </subcellularLocation>
</comment>
<dbReference type="InterPro" id="IPR003661">
    <property type="entry name" value="HisK_dim/P_dom"/>
</dbReference>
<dbReference type="Pfam" id="PF00072">
    <property type="entry name" value="Response_reg"/>
    <property type="match status" value="1"/>
</dbReference>
<keyword evidence="4" id="KW-1003">Cell membrane</keyword>
<evidence type="ECO:0000256" key="5">
    <source>
        <dbReference type="ARBA" id="ARBA00022553"/>
    </source>
</evidence>
<dbReference type="CDD" id="cd00082">
    <property type="entry name" value="HisKA"/>
    <property type="match status" value="1"/>
</dbReference>
<evidence type="ECO:0000259" key="14">
    <source>
        <dbReference type="PROSITE" id="PS50110"/>
    </source>
</evidence>